<dbReference type="Proteomes" id="UP000320055">
    <property type="component" value="Unassembled WGS sequence"/>
</dbReference>
<sequence length="84" mass="9825">MNNSTVFVLFRELQKQLESIEINSLVIARLLCKIIPNNCPFERKIQFGNHTIISIPPLCKLNPFYDQLIALRFKSSVYLMEKCH</sequence>
<evidence type="ECO:0000259" key="1">
    <source>
        <dbReference type="Pfam" id="PF06967"/>
    </source>
</evidence>
<organism evidence="2 3">
    <name type="scientific">Hyella patelloides LEGE 07179</name>
    <dbReference type="NCBI Taxonomy" id="945734"/>
    <lineage>
        <taxon>Bacteria</taxon>
        <taxon>Bacillati</taxon>
        <taxon>Cyanobacteriota</taxon>
        <taxon>Cyanophyceae</taxon>
        <taxon>Pleurocapsales</taxon>
        <taxon>Hyellaceae</taxon>
        <taxon>Hyella</taxon>
    </lineage>
</organism>
<proteinExistence type="predicted"/>
<dbReference type="InterPro" id="IPR009717">
    <property type="entry name" value="Mo-dep_Nase_C"/>
</dbReference>
<dbReference type="OrthoDB" id="513678at2"/>
<evidence type="ECO:0000313" key="2">
    <source>
        <dbReference type="EMBL" id="VEP14953.1"/>
    </source>
</evidence>
<evidence type="ECO:0000313" key="3">
    <source>
        <dbReference type="Proteomes" id="UP000320055"/>
    </source>
</evidence>
<accession>A0A563VU68</accession>
<protein>
    <submittedName>
        <fullName evidence="2">Nitrogenase</fullName>
    </submittedName>
</protein>
<keyword evidence="3" id="KW-1185">Reference proteome</keyword>
<reference evidence="2 3" key="1">
    <citation type="submission" date="2019-01" db="EMBL/GenBank/DDBJ databases">
        <authorList>
            <person name="Brito A."/>
        </authorList>
    </citation>
    <scope>NUCLEOTIDE SEQUENCE [LARGE SCALE GENOMIC DNA]</scope>
    <source>
        <strain evidence="2">1</strain>
    </source>
</reference>
<dbReference type="AlphaFoldDB" id="A0A563VU68"/>
<gene>
    <name evidence="2" type="ORF">H1P_30029</name>
</gene>
<dbReference type="Pfam" id="PF06967">
    <property type="entry name" value="Mo-nitro_C"/>
    <property type="match status" value="1"/>
</dbReference>
<feature type="domain" description="Mo-dependent nitrogenase C-terminal" evidence="1">
    <location>
        <begin position="10"/>
        <end position="84"/>
    </location>
</feature>
<dbReference type="RefSeq" id="WP_144863159.1">
    <property type="nucleotide sequence ID" value="NZ_LR213768.1"/>
</dbReference>
<name>A0A563VU68_9CYAN</name>
<dbReference type="EMBL" id="CAACVJ010000223">
    <property type="protein sequence ID" value="VEP14953.1"/>
    <property type="molecule type" value="Genomic_DNA"/>
</dbReference>